<evidence type="ECO:0000256" key="3">
    <source>
        <dbReference type="ARBA" id="ARBA00022475"/>
    </source>
</evidence>
<evidence type="ECO:0000313" key="11">
    <source>
        <dbReference type="EMBL" id="MFC4354261.1"/>
    </source>
</evidence>
<comment type="similarity">
    <text evidence="8">Belongs to the TRAP transporter small permease family.</text>
</comment>
<dbReference type="InterPro" id="IPR007387">
    <property type="entry name" value="TRAP_DctQ"/>
</dbReference>
<comment type="subcellular location">
    <subcellularLocation>
        <location evidence="1">Cell inner membrane</location>
        <topology evidence="1">Multi-pass membrane protein</topology>
    </subcellularLocation>
</comment>
<keyword evidence="3" id="KW-1003">Cell membrane</keyword>
<feature type="domain" description="Tripartite ATP-independent periplasmic transporters DctQ component" evidence="10">
    <location>
        <begin position="26"/>
        <end position="151"/>
    </location>
</feature>
<feature type="transmembrane region" description="Helical" evidence="9">
    <location>
        <begin position="130"/>
        <end position="151"/>
    </location>
</feature>
<evidence type="ECO:0000313" key="12">
    <source>
        <dbReference type="Proteomes" id="UP001595733"/>
    </source>
</evidence>
<keyword evidence="2" id="KW-0813">Transport</keyword>
<evidence type="ECO:0000256" key="7">
    <source>
        <dbReference type="ARBA" id="ARBA00023136"/>
    </source>
</evidence>
<evidence type="ECO:0000256" key="5">
    <source>
        <dbReference type="ARBA" id="ARBA00022692"/>
    </source>
</evidence>
<feature type="transmembrane region" description="Helical" evidence="9">
    <location>
        <begin position="50"/>
        <end position="69"/>
    </location>
</feature>
<feature type="transmembrane region" description="Helical" evidence="9">
    <location>
        <begin position="17"/>
        <end position="38"/>
    </location>
</feature>
<reference evidence="12" key="1">
    <citation type="journal article" date="2019" name="Int. J. Syst. Evol. Microbiol.">
        <title>The Global Catalogue of Microorganisms (GCM) 10K type strain sequencing project: providing services to taxonomists for standard genome sequencing and annotation.</title>
        <authorList>
            <consortium name="The Broad Institute Genomics Platform"/>
            <consortium name="The Broad Institute Genome Sequencing Center for Infectious Disease"/>
            <person name="Wu L."/>
            <person name="Ma J."/>
        </authorList>
    </citation>
    <scope>NUCLEOTIDE SEQUENCE [LARGE SCALE GENOMIC DNA]</scope>
    <source>
        <strain evidence="12">CCUG 50353</strain>
    </source>
</reference>
<dbReference type="PANTHER" id="PTHR35011:SF11">
    <property type="entry name" value="TRAP TRANSPORTER SMALL PERMEASE PROTEIN"/>
    <property type="match status" value="1"/>
</dbReference>
<keyword evidence="12" id="KW-1185">Reference proteome</keyword>
<evidence type="ECO:0000256" key="4">
    <source>
        <dbReference type="ARBA" id="ARBA00022519"/>
    </source>
</evidence>
<protein>
    <submittedName>
        <fullName evidence="11">TRAP transporter small permease</fullName>
    </submittedName>
</protein>
<dbReference type="RefSeq" id="WP_378140507.1">
    <property type="nucleotide sequence ID" value="NZ_JBHSEF010000010.1"/>
</dbReference>
<dbReference type="Pfam" id="PF04290">
    <property type="entry name" value="DctQ"/>
    <property type="match status" value="1"/>
</dbReference>
<accession>A0ABV8USH8</accession>
<keyword evidence="5 9" id="KW-0812">Transmembrane</keyword>
<evidence type="ECO:0000256" key="9">
    <source>
        <dbReference type="SAM" id="Phobius"/>
    </source>
</evidence>
<gene>
    <name evidence="11" type="ORF">ACFO0S_04135</name>
</gene>
<evidence type="ECO:0000256" key="8">
    <source>
        <dbReference type="ARBA" id="ARBA00038436"/>
    </source>
</evidence>
<organism evidence="11 12">
    <name type="scientific">Chryseomicrobium palamuruense</name>
    <dbReference type="NCBI Taxonomy" id="682973"/>
    <lineage>
        <taxon>Bacteria</taxon>
        <taxon>Bacillati</taxon>
        <taxon>Bacillota</taxon>
        <taxon>Bacilli</taxon>
        <taxon>Bacillales</taxon>
        <taxon>Caryophanaceae</taxon>
        <taxon>Chryseomicrobium</taxon>
    </lineage>
</organism>
<proteinExistence type="inferred from homology"/>
<keyword evidence="7 9" id="KW-0472">Membrane</keyword>
<feature type="transmembrane region" description="Helical" evidence="9">
    <location>
        <begin position="89"/>
        <end position="110"/>
    </location>
</feature>
<dbReference type="PANTHER" id="PTHR35011">
    <property type="entry name" value="2,3-DIKETO-L-GULONATE TRAP TRANSPORTER SMALL PERMEASE PROTEIN YIAM"/>
    <property type="match status" value="1"/>
</dbReference>
<evidence type="ECO:0000256" key="2">
    <source>
        <dbReference type="ARBA" id="ARBA00022448"/>
    </source>
</evidence>
<evidence type="ECO:0000256" key="6">
    <source>
        <dbReference type="ARBA" id="ARBA00022989"/>
    </source>
</evidence>
<evidence type="ECO:0000259" key="10">
    <source>
        <dbReference type="Pfam" id="PF04290"/>
    </source>
</evidence>
<dbReference type="EMBL" id="JBHSEF010000010">
    <property type="protein sequence ID" value="MFC4354261.1"/>
    <property type="molecule type" value="Genomic_DNA"/>
</dbReference>
<comment type="caution">
    <text evidence="11">The sequence shown here is derived from an EMBL/GenBank/DDBJ whole genome shotgun (WGS) entry which is preliminary data.</text>
</comment>
<dbReference type="InterPro" id="IPR055348">
    <property type="entry name" value="DctQ"/>
</dbReference>
<name>A0ABV8USH8_9BACL</name>
<keyword evidence="6 9" id="KW-1133">Transmembrane helix</keyword>
<dbReference type="Proteomes" id="UP001595733">
    <property type="component" value="Unassembled WGS sequence"/>
</dbReference>
<evidence type="ECO:0000256" key="1">
    <source>
        <dbReference type="ARBA" id="ARBA00004429"/>
    </source>
</evidence>
<sequence>MSLYLNLVEKLNMVVKYLLGLMIATMSVLILTQIFTRFVINYPLHWTEELARYLMIYSVFLGAAVAIRYNRLIAIEAIAQAMSETKRLWLKRFVMLLTIVFSSLVIIYGIDILGAVKNQTSAGLRIPMNIPYFAIPLGAGLMIINAIAVMIDGGKSHYPKESEETTWQ</sequence>
<keyword evidence="4" id="KW-0997">Cell inner membrane</keyword>